<feature type="compositionally biased region" description="Basic residues" evidence="1">
    <location>
        <begin position="49"/>
        <end position="67"/>
    </location>
</feature>
<reference evidence="2" key="1">
    <citation type="submission" date="2020-02" db="EMBL/GenBank/DDBJ databases">
        <authorList>
            <person name="Meier V. D."/>
        </authorList>
    </citation>
    <scope>NUCLEOTIDE SEQUENCE</scope>
    <source>
        <strain evidence="2">AVDCRST_MAG16</strain>
    </source>
</reference>
<organism evidence="2">
    <name type="scientific">uncultured Frankineae bacterium</name>
    <dbReference type="NCBI Taxonomy" id="437475"/>
    <lineage>
        <taxon>Bacteria</taxon>
        <taxon>Bacillati</taxon>
        <taxon>Actinomycetota</taxon>
        <taxon>Actinomycetes</taxon>
        <taxon>Frankiales</taxon>
        <taxon>environmental samples</taxon>
    </lineage>
</organism>
<protein>
    <submittedName>
        <fullName evidence="2">Uncharacterized protein</fullName>
    </submittedName>
</protein>
<evidence type="ECO:0000256" key="1">
    <source>
        <dbReference type="SAM" id="MobiDB-lite"/>
    </source>
</evidence>
<dbReference type="EMBL" id="CADCUE010000190">
    <property type="protein sequence ID" value="CAA9346617.1"/>
    <property type="molecule type" value="Genomic_DNA"/>
</dbReference>
<feature type="compositionally biased region" description="Low complexity" evidence="1">
    <location>
        <begin position="1"/>
        <end position="14"/>
    </location>
</feature>
<feature type="non-terminal residue" evidence="2">
    <location>
        <position position="1"/>
    </location>
</feature>
<feature type="compositionally biased region" description="Basic residues" evidence="1">
    <location>
        <begin position="85"/>
        <end position="99"/>
    </location>
</feature>
<name>A0A6J4M0E0_9ACTN</name>
<gene>
    <name evidence="2" type="ORF">AVDCRST_MAG16-2094</name>
</gene>
<evidence type="ECO:0000313" key="2">
    <source>
        <dbReference type="EMBL" id="CAA9346617.1"/>
    </source>
</evidence>
<proteinExistence type="predicted"/>
<accession>A0A6J4M0E0</accession>
<feature type="non-terminal residue" evidence="2">
    <location>
        <position position="99"/>
    </location>
</feature>
<sequence>GQRPSAAAGALLRPARLRALRPGDPPAARPRQGARRGQGRARSGQPGDHHRRHPRHGAQHRGRRRGARDRARSPGALRGGCGRAPARRARQAGRGLHRV</sequence>
<dbReference type="AlphaFoldDB" id="A0A6J4M0E0"/>
<feature type="region of interest" description="Disordered" evidence="1">
    <location>
        <begin position="1"/>
        <end position="99"/>
    </location>
</feature>